<dbReference type="GO" id="GO:0007264">
    <property type="term" value="P:small GTPase-mediated signal transduction"/>
    <property type="evidence" value="ECO:0007669"/>
    <property type="project" value="InterPro"/>
</dbReference>
<dbReference type="GO" id="GO:0006892">
    <property type="term" value="P:post-Golgi vesicle-mediated transport"/>
    <property type="evidence" value="ECO:0007669"/>
    <property type="project" value="TreeGrafter"/>
</dbReference>
<dbReference type="FunFam" id="2.170.150.10:FF:000005">
    <property type="entry name" value="Guanine nucleotide exchange factor MSS4"/>
    <property type="match status" value="1"/>
</dbReference>
<evidence type="ECO:0000256" key="1">
    <source>
        <dbReference type="ARBA" id="ARBA00022448"/>
    </source>
</evidence>
<dbReference type="PhylomeDB" id="T1JNP8"/>
<keyword evidence="1" id="KW-0813">Transport</keyword>
<reference evidence="5" key="1">
    <citation type="submission" date="2011-05" db="EMBL/GenBank/DDBJ databases">
        <authorList>
            <person name="Richards S.R."/>
            <person name="Qu J."/>
            <person name="Jiang H."/>
            <person name="Jhangiani S.N."/>
            <person name="Agravi P."/>
            <person name="Goodspeed R."/>
            <person name="Gross S."/>
            <person name="Mandapat C."/>
            <person name="Jackson L."/>
            <person name="Mathew T."/>
            <person name="Pu L."/>
            <person name="Thornton R."/>
            <person name="Saada N."/>
            <person name="Wilczek-Boney K.B."/>
            <person name="Lee S."/>
            <person name="Kovar C."/>
            <person name="Wu Y."/>
            <person name="Scherer S.E."/>
            <person name="Worley K.C."/>
            <person name="Muzny D.M."/>
            <person name="Gibbs R."/>
        </authorList>
    </citation>
    <scope>NUCLEOTIDE SEQUENCE</scope>
    <source>
        <strain evidence="5">Brora</strain>
    </source>
</reference>
<proteinExistence type="predicted"/>
<dbReference type="EMBL" id="JH431841">
    <property type="status" value="NOT_ANNOTATED_CDS"/>
    <property type="molecule type" value="Genomic_DNA"/>
</dbReference>
<dbReference type="InterPro" id="IPR007515">
    <property type="entry name" value="Mss4"/>
</dbReference>
<dbReference type="GO" id="GO:0015031">
    <property type="term" value="P:protein transport"/>
    <property type="evidence" value="ECO:0007669"/>
    <property type="project" value="UniProtKB-KW"/>
</dbReference>
<reference evidence="4" key="2">
    <citation type="submission" date="2015-02" db="UniProtKB">
        <authorList>
            <consortium name="EnsemblMetazoa"/>
        </authorList>
    </citation>
    <scope>IDENTIFICATION</scope>
</reference>
<dbReference type="eggNOG" id="KOG4113">
    <property type="taxonomic scope" value="Eukaryota"/>
</dbReference>
<dbReference type="Proteomes" id="UP000014500">
    <property type="component" value="Unassembled WGS sequence"/>
</dbReference>
<protein>
    <recommendedName>
        <fullName evidence="6">Guanine nucleotide exchange factor MSS4 homolog</fullName>
    </recommendedName>
</protein>
<keyword evidence="2" id="KW-0344">Guanine-nucleotide releasing factor</keyword>
<dbReference type="EnsemblMetazoa" id="SMAR015477-RA">
    <property type="protein sequence ID" value="SMAR015477-PA"/>
    <property type="gene ID" value="SMAR015477"/>
</dbReference>
<dbReference type="PROSITE" id="PS51796">
    <property type="entry name" value="MSS4"/>
    <property type="match status" value="1"/>
</dbReference>
<evidence type="ECO:0000313" key="4">
    <source>
        <dbReference type="EnsemblMetazoa" id="SMAR015477-PA"/>
    </source>
</evidence>
<evidence type="ECO:0008006" key="6">
    <source>
        <dbReference type="Google" id="ProtNLM"/>
    </source>
</evidence>
<dbReference type="InterPro" id="IPR011323">
    <property type="entry name" value="Mss4/transl-control_tumour"/>
</dbReference>
<dbReference type="STRING" id="126957.T1JNP8"/>
<dbReference type="OMA" id="FLPHMKV"/>
<dbReference type="PANTHER" id="PTHR13276:SF0">
    <property type="entry name" value="GUANINE NUCLEOTIDE EXCHANGE FACTOR MSS4"/>
    <property type="match status" value="1"/>
</dbReference>
<organism evidence="4 5">
    <name type="scientific">Strigamia maritima</name>
    <name type="common">European centipede</name>
    <name type="synonym">Geophilus maritimus</name>
    <dbReference type="NCBI Taxonomy" id="126957"/>
    <lineage>
        <taxon>Eukaryota</taxon>
        <taxon>Metazoa</taxon>
        <taxon>Ecdysozoa</taxon>
        <taxon>Arthropoda</taxon>
        <taxon>Myriapoda</taxon>
        <taxon>Chilopoda</taxon>
        <taxon>Pleurostigmophora</taxon>
        <taxon>Geophilomorpha</taxon>
        <taxon>Linotaeniidae</taxon>
        <taxon>Strigamia</taxon>
    </lineage>
</organism>
<evidence type="ECO:0000256" key="2">
    <source>
        <dbReference type="ARBA" id="ARBA00022658"/>
    </source>
</evidence>
<dbReference type="GO" id="GO:0005085">
    <property type="term" value="F:guanyl-nucleotide exchange factor activity"/>
    <property type="evidence" value="ECO:0007669"/>
    <property type="project" value="UniProtKB-KW"/>
</dbReference>
<name>T1JNP8_STRMM</name>
<dbReference type="GO" id="GO:0005829">
    <property type="term" value="C:cytosol"/>
    <property type="evidence" value="ECO:0007669"/>
    <property type="project" value="TreeGrafter"/>
</dbReference>
<dbReference type="HOGENOM" id="CLU_132754_0_0_1"/>
<dbReference type="AlphaFoldDB" id="T1JNP8"/>
<accession>T1JNP8</accession>
<keyword evidence="5" id="KW-1185">Reference proteome</keyword>
<dbReference type="Gene3D" id="2.170.150.10">
    <property type="entry name" value="Metal Binding Protein, Guanine Nucleotide Exchange Factor, Chain A"/>
    <property type="match status" value="1"/>
</dbReference>
<keyword evidence="3" id="KW-0653">Protein transport</keyword>
<dbReference type="InterPro" id="IPR011057">
    <property type="entry name" value="Mss4-like_sf"/>
</dbReference>
<dbReference type="SUPFAM" id="SSF51316">
    <property type="entry name" value="Mss4-like"/>
    <property type="match status" value="1"/>
</dbReference>
<sequence>MDINNTSIPESDNDEGLIKNGRNALIVRCQRCQSSIIRPGKAVYVLKQHFLPYMKPKTDSNDPAGGEVIPKFWQVDDIYEFENVGFSNTVGSTKYLTCADCEIGPIGIHDTSSKISYVALDRVKYQ</sequence>
<evidence type="ECO:0000313" key="5">
    <source>
        <dbReference type="Proteomes" id="UP000014500"/>
    </source>
</evidence>
<evidence type="ECO:0000256" key="3">
    <source>
        <dbReference type="ARBA" id="ARBA00022927"/>
    </source>
</evidence>
<dbReference type="GO" id="GO:0008270">
    <property type="term" value="F:zinc ion binding"/>
    <property type="evidence" value="ECO:0007669"/>
    <property type="project" value="TreeGrafter"/>
</dbReference>
<dbReference type="Pfam" id="PF04421">
    <property type="entry name" value="Mss4"/>
    <property type="match status" value="1"/>
</dbReference>
<dbReference type="PANTHER" id="PTHR13276">
    <property type="entry name" value="GUANINE NUCLEOTIDE EXCHANGE FACTOR MSS4"/>
    <property type="match status" value="1"/>
</dbReference>
<dbReference type="GO" id="GO:0016020">
    <property type="term" value="C:membrane"/>
    <property type="evidence" value="ECO:0007669"/>
    <property type="project" value="TreeGrafter"/>
</dbReference>